<name>A0ABN0X747_9ALTE</name>
<evidence type="ECO:0000256" key="5">
    <source>
        <dbReference type="ARBA" id="ARBA00023136"/>
    </source>
</evidence>
<dbReference type="PANTHER" id="PTHR36115:SF6">
    <property type="entry name" value="PROLINE-RICH ANTIGEN HOMOLOG"/>
    <property type="match status" value="1"/>
</dbReference>
<feature type="transmembrane region" description="Helical" evidence="6">
    <location>
        <begin position="262"/>
        <end position="280"/>
    </location>
</feature>
<reference evidence="8 9" key="1">
    <citation type="journal article" date="2019" name="Int. J. Syst. Evol. Microbiol.">
        <title>The Global Catalogue of Microorganisms (GCM) 10K type strain sequencing project: providing services to taxonomists for standard genome sequencing and annotation.</title>
        <authorList>
            <consortium name="The Broad Institute Genomics Platform"/>
            <consortium name="The Broad Institute Genome Sequencing Center for Infectious Disease"/>
            <person name="Wu L."/>
            <person name="Ma J."/>
        </authorList>
    </citation>
    <scope>NUCLEOTIDE SEQUENCE [LARGE SCALE GENOMIC DNA]</scope>
    <source>
        <strain evidence="8 9">JCM 13378</strain>
    </source>
</reference>
<keyword evidence="5 6" id="KW-0472">Membrane</keyword>
<evidence type="ECO:0000256" key="4">
    <source>
        <dbReference type="ARBA" id="ARBA00022989"/>
    </source>
</evidence>
<dbReference type="InterPro" id="IPR010432">
    <property type="entry name" value="RDD"/>
</dbReference>
<feature type="transmembrane region" description="Helical" evidence="6">
    <location>
        <begin position="45"/>
        <end position="72"/>
    </location>
</feature>
<evidence type="ECO:0000256" key="2">
    <source>
        <dbReference type="ARBA" id="ARBA00022475"/>
    </source>
</evidence>
<sequence>MTQGAQEANLTQVETRDIITPYAFKVADDLLGTALASPMRRGIAILLDLLIIVLLTGVDSMILAALFCWMFWRASNKLHARQPEKKRSNLALRIASVLMLFIFAIGLIEVLKPESEFASDGQEISAEQGLMVVALTAKHLGNMGSLQREIASGACQPALDCWTPAGQSLVDDLAKASLPKQSAKELVKEFVRATSDSLDKTQRDALKEDLIARYQTLEVVQPESPPKAENLLPVVTPQPDKEKNTDSDLSLITLAKTLAEDLGLGFGWAAFYFSVFTAWWQGQTPAKRLLGIKVIKLDGSSLNLWESFGRYGGYGAGVATGLLGFLQIYWDANRQAIQDKISETLVIDLKKPKVALSGQQVATLEQQAEQAKLPAQPQPITKG</sequence>
<dbReference type="Pfam" id="PF06271">
    <property type="entry name" value="RDD"/>
    <property type="match status" value="1"/>
</dbReference>
<keyword evidence="3 6" id="KW-0812">Transmembrane</keyword>
<feature type="domain" description="RDD" evidence="7">
    <location>
        <begin position="265"/>
        <end position="342"/>
    </location>
</feature>
<evidence type="ECO:0000259" key="7">
    <source>
        <dbReference type="Pfam" id="PF06271"/>
    </source>
</evidence>
<protein>
    <submittedName>
        <fullName evidence="8">RDD family protein</fullName>
    </submittedName>
</protein>
<feature type="transmembrane region" description="Helical" evidence="6">
    <location>
        <begin position="92"/>
        <end position="111"/>
    </location>
</feature>
<feature type="transmembrane region" description="Helical" evidence="6">
    <location>
        <begin position="311"/>
        <end position="330"/>
    </location>
</feature>
<dbReference type="InterPro" id="IPR051791">
    <property type="entry name" value="Pra-immunoreactive"/>
</dbReference>
<evidence type="ECO:0000256" key="3">
    <source>
        <dbReference type="ARBA" id="ARBA00022692"/>
    </source>
</evidence>
<evidence type="ECO:0000313" key="9">
    <source>
        <dbReference type="Proteomes" id="UP001501757"/>
    </source>
</evidence>
<comment type="caution">
    <text evidence="8">The sequence shown here is derived from an EMBL/GenBank/DDBJ whole genome shotgun (WGS) entry which is preliminary data.</text>
</comment>
<keyword evidence="9" id="KW-1185">Reference proteome</keyword>
<dbReference type="Proteomes" id="UP001501757">
    <property type="component" value="Unassembled WGS sequence"/>
</dbReference>
<evidence type="ECO:0000313" key="8">
    <source>
        <dbReference type="EMBL" id="GAA0356869.1"/>
    </source>
</evidence>
<evidence type="ECO:0000256" key="1">
    <source>
        <dbReference type="ARBA" id="ARBA00004651"/>
    </source>
</evidence>
<gene>
    <name evidence="8" type="ORF">GCM10009092_21390</name>
</gene>
<accession>A0ABN0X747</accession>
<evidence type="ECO:0000256" key="6">
    <source>
        <dbReference type="SAM" id="Phobius"/>
    </source>
</evidence>
<keyword evidence="4 6" id="KW-1133">Transmembrane helix</keyword>
<keyword evidence="2" id="KW-1003">Cell membrane</keyword>
<organism evidence="8 9">
    <name type="scientific">Bowmanella denitrificans</name>
    <dbReference type="NCBI Taxonomy" id="366582"/>
    <lineage>
        <taxon>Bacteria</taxon>
        <taxon>Pseudomonadati</taxon>
        <taxon>Pseudomonadota</taxon>
        <taxon>Gammaproteobacteria</taxon>
        <taxon>Alteromonadales</taxon>
        <taxon>Alteromonadaceae</taxon>
        <taxon>Bowmanella</taxon>
    </lineage>
</organism>
<proteinExistence type="predicted"/>
<dbReference type="RefSeq" id="WP_343844804.1">
    <property type="nucleotide sequence ID" value="NZ_BAAAEI010000010.1"/>
</dbReference>
<dbReference type="PANTHER" id="PTHR36115">
    <property type="entry name" value="PROLINE-RICH ANTIGEN HOMOLOG-RELATED"/>
    <property type="match status" value="1"/>
</dbReference>
<dbReference type="EMBL" id="BAAAEI010000010">
    <property type="protein sequence ID" value="GAA0356869.1"/>
    <property type="molecule type" value="Genomic_DNA"/>
</dbReference>
<comment type="subcellular location">
    <subcellularLocation>
        <location evidence="1">Cell membrane</location>
        <topology evidence="1">Multi-pass membrane protein</topology>
    </subcellularLocation>
</comment>